<organism evidence="1 2">
    <name type="scientific">Pallidibacillus thermolactis</name>
    <dbReference type="NCBI Taxonomy" id="251051"/>
    <lineage>
        <taxon>Bacteria</taxon>
        <taxon>Bacillati</taxon>
        <taxon>Bacillota</taxon>
        <taxon>Bacilli</taxon>
        <taxon>Bacillales</taxon>
        <taxon>Bacillaceae</taxon>
        <taxon>Pallidibacillus</taxon>
    </lineage>
</organism>
<proteinExistence type="predicted"/>
<evidence type="ECO:0000313" key="1">
    <source>
        <dbReference type="EMBL" id="MCU9593998.1"/>
    </source>
</evidence>
<keyword evidence="2" id="KW-1185">Reference proteome</keyword>
<dbReference type="Gene3D" id="3.40.50.300">
    <property type="entry name" value="P-loop containing nucleotide triphosphate hydrolases"/>
    <property type="match status" value="1"/>
</dbReference>
<dbReference type="EMBL" id="JAOUSE010000011">
    <property type="protein sequence ID" value="MCU9593998.1"/>
    <property type="molecule type" value="Genomic_DNA"/>
</dbReference>
<gene>
    <name evidence="1" type="ORF">OEV82_05965</name>
</gene>
<protein>
    <submittedName>
        <fullName evidence="1">PRK06851 family protein</fullName>
    </submittedName>
</protein>
<reference evidence="1 2" key="1">
    <citation type="submission" date="2022-10" db="EMBL/GenBank/DDBJ databases">
        <title>Description of Fervidibacillus gen. nov. in the family Fervidibacillaceae fam. nov. with two species, Fervidibacillus albus sp. nov., and Fervidibacillus halotolerans sp. nov., isolated from tidal flat sediments.</title>
        <authorList>
            <person name="Kwon K.K."/>
            <person name="Yang S.-H."/>
        </authorList>
    </citation>
    <scope>NUCLEOTIDE SEQUENCE [LARGE SCALE GENOMIC DNA]</scope>
    <source>
        <strain evidence="1 2">DSM 23332</strain>
    </source>
</reference>
<accession>A0ABT2WEB8</accession>
<dbReference type="SUPFAM" id="SSF52540">
    <property type="entry name" value="P-loop containing nucleoside triphosphate hydrolases"/>
    <property type="match status" value="3"/>
</dbReference>
<comment type="caution">
    <text evidence="1">The sequence shown here is derived from an EMBL/GenBank/DDBJ whole genome shotgun (WGS) entry which is preliminary data.</text>
</comment>
<name>A0ABT2WEB8_9BACI</name>
<sequence>MNKELHYFAGGNTAKGFVHFFDSNFQDLQRLFILKGGPGTGKSSMIKSIGQEWLDSGYFVEWIHCSSDPDSLDAMILPELKVGIVDGTNPHVIEPKYPGVVDDYVNLGTAWDRSRLLTQKDEIIALSNQIKEGFQKAYHSLAQGLALHDDLEKIYINEMNFEKANKLAERWVKQLIPEKSHSKSGEKRVFKRFLGATTPIGPIDYVDSLTEGLHRYFIKGRAGTGKSTLLKKIANAAKDKGYDVEIYHCGFDPNSLDMVIVRELNFAIFDSTAPHEYFPSKNTDVIIDLYELLITPGTDEKYAEEIKRATISYKSKMSEGINHLAKTKELRDQLEHIYTQAMDFTSVDKIRDKINEEIKSLAK</sequence>
<dbReference type="Proteomes" id="UP001208656">
    <property type="component" value="Unassembled WGS sequence"/>
</dbReference>
<evidence type="ECO:0000313" key="2">
    <source>
        <dbReference type="Proteomes" id="UP001208656"/>
    </source>
</evidence>
<dbReference type="InterPro" id="IPR027417">
    <property type="entry name" value="P-loop_NTPase"/>
</dbReference>